<organism evidence="1 2">
    <name type="scientific">Arachis duranensis</name>
    <name type="common">Wild peanut</name>
    <dbReference type="NCBI Taxonomy" id="130453"/>
    <lineage>
        <taxon>Eukaryota</taxon>
        <taxon>Viridiplantae</taxon>
        <taxon>Streptophyta</taxon>
        <taxon>Embryophyta</taxon>
        <taxon>Tracheophyta</taxon>
        <taxon>Spermatophyta</taxon>
        <taxon>Magnoliopsida</taxon>
        <taxon>eudicotyledons</taxon>
        <taxon>Gunneridae</taxon>
        <taxon>Pentapetalae</taxon>
        <taxon>rosids</taxon>
        <taxon>fabids</taxon>
        <taxon>Fabales</taxon>
        <taxon>Fabaceae</taxon>
        <taxon>Papilionoideae</taxon>
        <taxon>50 kb inversion clade</taxon>
        <taxon>dalbergioids sensu lato</taxon>
        <taxon>Dalbergieae</taxon>
        <taxon>Pterocarpus clade</taxon>
        <taxon>Arachis</taxon>
    </lineage>
</organism>
<dbReference type="AlphaFoldDB" id="A0A6P4CP94"/>
<reference evidence="1" key="1">
    <citation type="journal article" date="2016" name="Nat. Genet.">
        <title>The genome sequences of Arachis duranensis and Arachis ipaensis, the diploid ancestors of cultivated peanut.</title>
        <authorList>
            <person name="Bertioli D.J."/>
            <person name="Cannon S.B."/>
            <person name="Froenicke L."/>
            <person name="Huang G."/>
            <person name="Farmer A.D."/>
            <person name="Cannon E.K."/>
            <person name="Liu X."/>
            <person name="Gao D."/>
            <person name="Clevenger J."/>
            <person name="Dash S."/>
            <person name="Ren L."/>
            <person name="Moretzsohn M.C."/>
            <person name="Shirasawa K."/>
            <person name="Huang W."/>
            <person name="Vidigal B."/>
            <person name="Abernathy B."/>
            <person name="Chu Y."/>
            <person name="Niederhuth C.E."/>
            <person name="Umale P."/>
            <person name="Araujo A.C."/>
            <person name="Kozik A."/>
            <person name="Kim K.D."/>
            <person name="Burow M.D."/>
            <person name="Varshney R.K."/>
            <person name="Wang X."/>
            <person name="Zhang X."/>
            <person name="Barkley N."/>
            <person name="Guimaraes P.M."/>
            <person name="Isobe S."/>
            <person name="Guo B."/>
            <person name="Liao B."/>
            <person name="Stalker H.T."/>
            <person name="Schmitz R.J."/>
            <person name="Scheffler B.E."/>
            <person name="Leal-Bertioli S.C."/>
            <person name="Xun X."/>
            <person name="Jackson S.A."/>
            <person name="Michelmore R."/>
            <person name="Ozias-Akins P."/>
        </authorList>
    </citation>
    <scope>NUCLEOTIDE SEQUENCE [LARGE SCALE GENOMIC DNA]</scope>
    <source>
        <strain evidence="1">cv. V14167</strain>
    </source>
</reference>
<keyword evidence="1" id="KW-1185">Reference proteome</keyword>
<name>A0A6P4CP94_ARADU</name>
<dbReference type="InterPro" id="IPR021109">
    <property type="entry name" value="Peptidase_aspartic_dom_sf"/>
</dbReference>
<evidence type="ECO:0000313" key="1">
    <source>
        <dbReference type="Proteomes" id="UP000515211"/>
    </source>
</evidence>
<dbReference type="GeneID" id="107478796"/>
<dbReference type="CDD" id="cd00303">
    <property type="entry name" value="retropepsin_like"/>
    <property type="match status" value="1"/>
</dbReference>
<gene>
    <name evidence="2" type="primary">LOC107478796</name>
</gene>
<accession>A0A6P4CP94</accession>
<dbReference type="RefSeq" id="XP_015954417.1">
    <property type="nucleotide sequence ID" value="XM_016098931.1"/>
</dbReference>
<dbReference type="Gene3D" id="2.40.70.10">
    <property type="entry name" value="Acid Proteases"/>
    <property type="match status" value="1"/>
</dbReference>
<reference evidence="2" key="2">
    <citation type="submission" date="2025-08" db="UniProtKB">
        <authorList>
            <consortium name="RefSeq"/>
        </authorList>
    </citation>
    <scope>IDENTIFICATION</scope>
    <source>
        <tissue evidence="2">Whole plant</tissue>
    </source>
</reference>
<dbReference type="PANTHER" id="PTHR33067:SF36">
    <property type="match status" value="1"/>
</dbReference>
<dbReference type="PANTHER" id="PTHR33067">
    <property type="entry name" value="RNA-DIRECTED DNA POLYMERASE-RELATED"/>
    <property type="match status" value="1"/>
</dbReference>
<protein>
    <submittedName>
        <fullName evidence="2">Uncharacterized protein LOC107478796</fullName>
    </submittedName>
</protein>
<proteinExistence type="predicted"/>
<sequence>MEDTLCIFLQEQREFLKRQEATMTSFAEAISCLSTLPSQALPNPKGGLNAITLRSGTTLQERSPKETTLDEDIIEVEDEKEVQIVVEEEVTQVRERGSKEDMLKEAIPIPFSSLAKRTKKQLELDPKMVDNFKKVEVTILLFYAIRQVPKYSKLLKDLCMNKKMINELKTIPFGSLISALMGAISEKCGDPEPCLVSCTIGGVQFVDCMCDLGDCVSIMPLSIYNELNFPPLERSAECFVLADKCIIFVVSIAEDVLVSIKGLTFLIDFYILEMPPNDFGKPSSVLLGRPFLKTSQFKLDGFSSTYSFGINGRAISFNLDEAMKHPPEDHSIFRCDIIDEVVAKVHPGILDEMNLSKRASVGKLNDYDEDTFPPPMLPDNNVPSHELSVELKPLPPHLKYAFLDNNKKLRLIIARELTSDQE</sequence>
<evidence type="ECO:0000313" key="2">
    <source>
        <dbReference type="RefSeq" id="XP_015954417.1"/>
    </source>
</evidence>
<dbReference type="KEGG" id="adu:107478796"/>
<dbReference type="Proteomes" id="UP000515211">
    <property type="component" value="Chromosome 3"/>
</dbReference>